<dbReference type="AlphaFoldDB" id="A1WK88"/>
<evidence type="ECO:0000313" key="4">
    <source>
        <dbReference type="EMBL" id="ABM58045.1"/>
    </source>
</evidence>
<dbReference type="PANTHER" id="PTHR10655">
    <property type="entry name" value="LYSOPHOSPHOLIPASE-RELATED"/>
    <property type="match status" value="1"/>
</dbReference>
<dbReference type="STRING" id="391735.Veis_2297"/>
<dbReference type="SUPFAM" id="SSF53474">
    <property type="entry name" value="alpha/beta-Hydrolases"/>
    <property type="match status" value="1"/>
</dbReference>
<reference evidence="5" key="1">
    <citation type="submission" date="2006-12" db="EMBL/GenBank/DDBJ databases">
        <title>Complete sequence of chromosome 1 of Verminephrobacter eiseniae EF01-2.</title>
        <authorList>
            <person name="Copeland A."/>
            <person name="Lucas S."/>
            <person name="Lapidus A."/>
            <person name="Barry K."/>
            <person name="Detter J.C."/>
            <person name="Glavina del Rio T."/>
            <person name="Dalin E."/>
            <person name="Tice H."/>
            <person name="Pitluck S."/>
            <person name="Chertkov O."/>
            <person name="Brettin T."/>
            <person name="Bruce D."/>
            <person name="Han C."/>
            <person name="Tapia R."/>
            <person name="Gilna P."/>
            <person name="Schmutz J."/>
            <person name="Larimer F."/>
            <person name="Land M."/>
            <person name="Hauser L."/>
            <person name="Kyrpides N."/>
            <person name="Kim E."/>
            <person name="Stahl D."/>
            <person name="Richardson P."/>
        </authorList>
    </citation>
    <scope>NUCLEOTIDE SEQUENCE [LARGE SCALE GENOMIC DNA]</scope>
    <source>
        <strain evidence="5">EF01-2</strain>
    </source>
</reference>
<keyword evidence="5" id="KW-1185">Reference proteome</keyword>
<dbReference type="Gene3D" id="3.40.50.1820">
    <property type="entry name" value="alpha/beta hydrolase"/>
    <property type="match status" value="1"/>
</dbReference>
<feature type="domain" description="Phospholipase/carboxylesterase/thioesterase" evidence="3">
    <location>
        <begin position="37"/>
        <end position="228"/>
    </location>
</feature>
<evidence type="ECO:0000256" key="2">
    <source>
        <dbReference type="ARBA" id="ARBA00022801"/>
    </source>
</evidence>
<organism evidence="4 5">
    <name type="scientific">Verminephrobacter eiseniae (strain EF01-2)</name>
    <dbReference type="NCBI Taxonomy" id="391735"/>
    <lineage>
        <taxon>Bacteria</taxon>
        <taxon>Pseudomonadati</taxon>
        <taxon>Pseudomonadota</taxon>
        <taxon>Betaproteobacteria</taxon>
        <taxon>Burkholderiales</taxon>
        <taxon>Comamonadaceae</taxon>
        <taxon>Verminephrobacter</taxon>
    </lineage>
</organism>
<evidence type="ECO:0000259" key="3">
    <source>
        <dbReference type="Pfam" id="PF02230"/>
    </source>
</evidence>
<evidence type="ECO:0000313" key="5">
    <source>
        <dbReference type="Proteomes" id="UP000000374"/>
    </source>
</evidence>
<evidence type="ECO:0000256" key="1">
    <source>
        <dbReference type="ARBA" id="ARBA00006499"/>
    </source>
</evidence>
<protein>
    <submittedName>
        <fullName evidence="4">Phospholipase/Carboxylesterase</fullName>
    </submittedName>
</protein>
<proteinExistence type="inferred from homology"/>
<dbReference type="Pfam" id="PF02230">
    <property type="entry name" value="Abhydrolase_2"/>
    <property type="match status" value="1"/>
</dbReference>
<dbReference type="KEGG" id="vei:Veis_2297"/>
<dbReference type="EMBL" id="CP000542">
    <property type="protein sequence ID" value="ABM58045.1"/>
    <property type="molecule type" value="Genomic_DNA"/>
</dbReference>
<dbReference type="GO" id="GO:0016787">
    <property type="term" value="F:hydrolase activity"/>
    <property type="evidence" value="ECO:0007669"/>
    <property type="project" value="UniProtKB-KW"/>
</dbReference>
<dbReference type="InterPro" id="IPR029058">
    <property type="entry name" value="AB_hydrolase_fold"/>
</dbReference>
<dbReference type="InterPro" id="IPR050565">
    <property type="entry name" value="LYPA1-2/EST-like"/>
</dbReference>
<accession>A1WK88</accession>
<dbReference type="Proteomes" id="UP000000374">
    <property type="component" value="Chromosome"/>
</dbReference>
<name>A1WK88_VEREI</name>
<gene>
    <name evidence="4" type="ordered locus">Veis_2297</name>
</gene>
<dbReference type="HOGENOM" id="CLU_049413_5_3_4"/>
<dbReference type="PANTHER" id="PTHR10655:SF17">
    <property type="entry name" value="LYSOPHOSPHOLIPASE-LIKE PROTEIN 1"/>
    <property type="match status" value="1"/>
</dbReference>
<comment type="similarity">
    <text evidence="1">Belongs to the AB hydrolase superfamily. AB hydrolase 2 family.</text>
</comment>
<sequence length="238" mass="25908">MLESRRWTTCTNSTNMLDLPLSFLQRPAAPAISRPWLLVLLHGVGSNEQDLFGLAPHIPDRFHVLSLRAPFRIGPDAYAWFDFSIGPDSERSIDAVQEAESRALAARSIEAAAGQWGIAPERVVVGGFSQGGMMALSLLLTRPALMQAGMVWHGRLLPQVVPLTAPADALRGKQLWLSHGTHDDIIPLAHAQAVVQHMAPLPVTLSYREFPGAHEIRPAELTATVAWLESLTTGPAVR</sequence>
<dbReference type="InterPro" id="IPR003140">
    <property type="entry name" value="PLipase/COase/thioEstase"/>
</dbReference>
<dbReference type="eggNOG" id="COG0400">
    <property type="taxonomic scope" value="Bacteria"/>
</dbReference>
<keyword evidence="2" id="KW-0378">Hydrolase</keyword>